<dbReference type="Gene3D" id="1.10.3730.10">
    <property type="entry name" value="ProC C-terminal domain-like"/>
    <property type="match status" value="1"/>
</dbReference>
<feature type="region of interest" description="Disordered" evidence="10">
    <location>
        <begin position="224"/>
        <end position="250"/>
    </location>
</feature>
<dbReference type="UniPathway" id="UPA00098">
    <property type="reaction ID" value="UER00361"/>
</dbReference>
<dbReference type="STRING" id="255247.ABE41_010910"/>
<comment type="subcellular location">
    <subcellularLocation>
        <location evidence="6">Cytoplasm</location>
    </subcellularLocation>
</comment>
<comment type="pathway">
    <text evidence="6 9">Amino-acid biosynthesis; L-proline biosynthesis; L-proline from L-glutamate 5-semialdehyde: step 1/1.</text>
</comment>
<dbReference type="NCBIfam" id="TIGR00112">
    <property type="entry name" value="proC"/>
    <property type="match status" value="1"/>
</dbReference>
<dbReference type="Pfam" id="PF14748">
    <property type="entry name" value="P5CR_dimer"/>
    <property type="match status" value="1"/>
</dbReference>
<comment type="catalytic activity">
    <reaction evidence="6">
        <text>L-proline + NAD(+) = (S)-1-pyrroline-5-carboxylate + NADH + 2 H(+)</text>
        <dbReference type="Rhea" id="RHEA:14105"/>
        <dbReference type="ChEBI" id="CHEBI:15378"/>
        <dbReference type="ChEBI" id="CHEBI:17388"/>
        <dbReference type="ChEBI" id="CHEBI:57540"/>
        <dbReference type="ChEBI" id="CHEBI:57945"/>
        <dbReference type="ChEBI" id="CHEBI:60039"/>
        <dbReference type="EC" id="1.5.1.2"/>
    </reaction>
</comment>
<dbReference type="InterPro" id="IPR036291">
    <property type="entry name" value="NAD(P)-bd_dom_sf"/>
</dbReference>
<dbReference type="GO" id="GO:0005737">
    <property type="term" value="C:cytoplasm"/>
    <property type="evidence" value="ECO:0007669"/>
    <property type="project" value="UniProtKB-SubCell"/>
</dbReference>
<dbReference type="OrthoDB" id="9805754at2"/>
<feature type="domain" description="Pyrroline-5-carboxylate reductase catalytic N-terminal" evidence="11">
    <location>
        <begin position="7"/>
        <end position="103"/>
    </location>
</feature>
<dbReference type="InterPro" id="IPR008927">
    <property type="entry name" value="6-PGluconate_DH-like_C_sf"/>
</dbReference>
<evidence type="ECO:0000256" key="8">
    <source>
        <dbReference type="PIRSR" id="PIRSR000193-1"/>
    </source>
</evidence>
<evidence type="ECO:0000256" key="7">
    <source>
        <dbReference type="NCBIfam" id="TIGR00112"/>
    </source>
</evidence>
<dbReference type="EC" id="1.5.1.2" evidence="6 7"/>
<evidence type="ECO:0000256" key="3">
    <source>
        <dbReference type="ARBA" id="ARBA00022857"/>
    </source>
</evidence>
<dbReference type="Pfam" id="PF03807">
    <property type="entry name" value="F420_oxidored"/>
    <property type="match status" value="1"/>
</dbReference>
<sequence length="280" mass="30392">MLKYRNISFIGAGSMAEAMISGLINKAGISPERITAANHSNVERRSELINKYDIQAVSFNELSLKNTDVIILAVKPKQAEEVLQQLKPNLQDHHHVILSVLAGISTPFIEEIIGKHLPVIRVMPNTSSMIGESITGISAGKFVKNEDLDLAQELSKAIGKVKIISEKQMDVFTGIAGSGPAYFYYLLEHMEDVAVENGLDREMARDIAAQTLYGASKMVMESDDSPAELRKKVTSPNGTTAAGLDALDENGGGKAIEAAVENAAERSKTLRKEFEKVPVL</sequence>
<keyword evidence="6" id="KW-0963">Cytoplasm</keyword>
<proteinExistence type="inferred from homology"/>
<dbReference type="GO" id="GO:0055129">
    <property type="term" value="P:L-proline biosynthetic process"/>
    <property type="evidence" value="ECO:0007669"/>
    <property type="project" value="UniProtKB-UniRule"/>
</dbReference>
<keyword evidence="6 9" id="KW-0028">Amino-acid biosynthesis</keyword>
<keyword evidence="14" id="KW-1185">Reference proteome</keyword>
<comment type="function">
    <text evidence="5 6">Catalyzes the reduction of 1-pyrroline-5-carboxylate (PCA) to L-proline.</text>
</comment>
<dbReference type="InterPro" id="IPR028939">
    <property type="entry name" value="P5C_Rdtase_cat_N"/>
</dbReference>
<accession>A0A1B1Z515</accession>
<evidence type="ECO:0000313" key="14">
    <source>
        <dbReference type="Proteomes" id="UP000077412"/>
    </source>
</evidence>
<evidence type="ECO:0000256" key="5">
    <source>
        <dbReference type="ARBA" id="ARBA00058118"/>
    </source>
</evidence>
<dbReference type="InterPro" id="IPR000304">
    <property type="entry name" value="Pyrroline-COOH_reductase"/>
</dbReference>
<dbReference type="PANTHER" id="PTHR11645:SF49">
    <property type="entry name" value="PYRROLINE-5-CARBOXYLATE REDUCTASE 1"/>
    <property type="match status" value="1"/>
</dbReference>
<dbReference type="InterPro" id="IPR053790">
    <property type="entry name" value="P5CR-like_CS"/>
</dbReference>
<feature type="domain" description="Pyrroline-5-carboxylate reductase dimerisation" evidence="12">
    <location>
        <begin position="166"/>
        <end position="270"/>
    </location>
</feature>
<evidence type="ECO:0000256" key="2">
    <source>
        <dbReference type="ARBA" id="ARBA00022650"/>
    </source>
</evidence>
<dbReference type="PANTHER" id="PTHR11645">
    <property type="entry name" value="PYRROLINE-5-CARBOXYLATE REDUCTASE"/>
    <property type="match status" value="1"/>
</dbReference>
<dbReference type="InterPro" id="IPR029036">
    <property type="entry name" value="P5CR_dimer"/>
</dbReference>
<evidence type="ECO:0000313" key="13">
    <source>
        <dbReference type="EMBL" id="ANX12520.1"/>
    </source>
</evidence>
<evidence type="ECO:0000259" key="11">
    <source>
        <dbReference type="Pfam" id="PF03807"/>
    </source>
</evidence>
<evidence type="ECO:0000256" key="1">
    <source>
        <dbReference type="ARBA" id="ARBA00005525"/>
    </source>
</evidence>
<dbReference type="SUPFAM" id="SSF48179">
    <property type="entry name" value="6-phosphogluconate dehydrogenase C-terminal domain-like"/>
    <property type="match status" value="1"/>
</dbReference>
<feature type="binding site" evidence="8">
    <location>
        <begin position="10"/>
        <end position="15"/>
    </location>
    <ligand>
        <name>NADP(+)</name>
        <dbReference type="ChEBI" id="CHEBI:58349"/>
    </ligand>
</feature>
<dbReference type="PROSITE" id="PS00521">
    <property type="entry name" value="P5CR"/>
    <property type="match status" value="1"/>
</dbReference>
<dbReference type="GO" id="GO:0004735">
    <property type="term" value="F:pyrroline-5-carboxylate reductase activity"/>
    <property type="evidence" value="ECO:0007669"/>
    <property type="project" value="UniProtKB-UniRule"/>
</dbReference>
<dbReference type="Proteomes" id="UP000077412">
    <property type="component" value="Chromosome"/>
</dbReference>
<dbReference type="HAMAP" id="MF_01925">
    <property type="entry name" value="P5C_reductase"/>
    <property type="match status" value="1"/>
</dbReference>
<organism evidence="13 14">
    <name type="scientific">Fictibacillus arsenicus</name>
    <dbReference type="NCBI Taxonomy" id="255247"/>
    <lineage>
        <taxon>Bacteria</taxon>
        <taxon>Bacillati</taxon>
        <taxon>Bacillota</taxon>
        <taxon>Bacilli</taxon>
        <taxon>Bacillales</taxon>
        <taxon>Fictibacillaceae</taxon>
        <taxon>Fictibacillus</taxon>
    </lineage>
</organism>
<keyword evidence="4 6" id="KW-0560">Oxidoreductase</keyword>
<feature type="binding site" evidence="8">
    <location>
        <position position="60"/>
    </location>
    <ligand>
        <name>NADPH</name>
        <dbReference type="ChEBI" id="CHEBI:57783"/>
    </ligand>
</feature>
<dbReference type="PIRSF" id="PIRSF000193">
    <property type="entry name" value="Pyrrol-5-carb_rd"/>
    <property type="match status" value="1"/>
</dbReference>
<protein>
    <recommendedName>
        <fullName evidence="6 7">Pyrroline-5-carboxylate reductase</fullName>
        <shortName evidence="6">P5C reductase</shortName>
        <shortName evidence="6">P5CR</shortName>
        <ecNumber evidence="6 7">1.5.1.2</ecNumber>
    </recommendedName>
    <alternativeName>
        <fullName evidence="6">PCA reductase</fullName>
    </alternativeName>
</protein>
<gene>
    <name evidence="6" type="primary">proC</name>
    <name evidence="13" type="ORF">ABE41_010910</name>
</gene>
<evidence type="ECO:0000256" key="10">
    <source>
        <dbReference type="SAM" id="MobiDB-lite"/>
    </source>
</evidence>
<dbReference type="SUPFAM" id="SSF51735">
    <property type="entry name" value="NAD(P)-binding Rossmann-fold domains"/>
    <property type="match status" value="1"/>
</dbReference>
<feature type="binding site" evidence="8">
    <location>
        <begin position="73"/>
        <end position="76"/>
    </location>
    <ligand>
        <name>NADP(+)</name>
        <dbReference type="ChEBI" id="CHEBI:58349"/>
    </ligand>
</feature>
<evidence type="ECO:0000256" key="9">
    <source>
        <dbReference type="RuleBase" id="RU003903"/>
    </source>
</evidence>
<dbReference type="EMBL" id="CP016761">
    <property type="protein sequence ID" value="ANX12520.1"/>
    <property type="molecule type" value="Genomic_DNA"/>
</dbReference>
<dbReference type="FunFam" id="1.10.3730.10:FF:000001">
    <property type="entry name" value="Pyrroline-5-carboxylate reductase"/>
    <property type="match status" value="1"/>
</dbReference>
<comment type="catalytic activity">
    <reaction evidence="6 9">
        <text>L-proline + NADP(+) = (S)-1-pyrroline-5-carboxylate + NADPH + 2 H(+)</text>
        <dbReference type="Rhea" id="RHEA:14109"/>
        <dbReference type="ChEBI" id="CHEBI:15378"/>
        <dbReference type="ChEBI" id="CHEBI:17388"/>
        <dbReference type="ChEBI" id="CHEBI:57783"/>
        <dbReference type="ChEBI" id="CHEBI:58349"/>
        <dbReference type="ChEBI" id="CHEBI:60039"/>
        <dbReference type="EC" id="1.5.1.2"/>
    </reaction>
</comment>
<dbReference type="AlphaFoldDB" id="A0A1B1Z515"/>
<comment type="similarity">
    <text evidence="1 6 9">Belongs to the pyrroline-5-carboxylate reductase family.</text>
</comment>
<dbReference type="RefSeq" id="WP_066289990.1">
    <property type="nucleotide sequence ID" value="NZ_CP016761.1"/>
</dbReference>
<reference evidence="13 14" key="1">
    <citation type="submission" date="2016-08" db="EMBL/GenBank/DDBJ databases">
        <title>Complete genome sequence of Fictibacillus arsenicus G25-54, a strain with toxicity to nematodes and a potential arsenic-resistance activity.</title>
        <authorList>
            <person name="Zheng Z."/>
        </authorList>
    </citation>
    <scope>NUCLEOTIDE SEQUENCE [LARGE SCALE GENOMIC DNA]</scope>
    <source>
        <strain evidence="13 14">G25-54</strain>
    </source>
</reference>
<evidence type="ECO:0000256" key="6">
    <source>
        <dbReference type="HAMAP-Rule" id="MF_01925"/>
    </source>
</evidence>
<dbReference type="KEGG" id="far:ABE41_010910"/>
<keyword evidence="2 6" id="KW-0641">Proline biosynthesis</keyword>
<dbReference type="Gene3D" id="3.40.50.720">
    <property type="entry name" value="NAD(P)-binding Rossmann-like Domain"/>
    <property type="match status" value="1"/>
</dbReference>
<evidence type="ECO:0000259" key="12">
    <source>
        <dbReference type="Pfam" id="PF14748"/>
    </source>
</evidence>
<name>A0A1B1Z515_9BACL</name>
<evidence type="ECO:0000256" key="4">
    <source>
        <dbReference type="ARBA" id="ARBA00023002"/>
    </source>
</evidence>
<keyword evidence="3 6" id="KW-0521">NADP</keyword>